<feature type="compositionally biased region" description="Acidic residues" evidence="1">
    <location>
        <begin position="1"/>
        <end position="11"/>
    </location>
</feature>
<protein>
    <submittedName>
        <fullName evidence="2">Uncharacterized protein</fullName>
    </submittedName>
</protein>
<organism evidence="2 3">
    <name type="scientific">Linnemannia elongata AG-77</name>
    <dbReference type="NCBI Taxonomy" id="1314771"/>
    <lineage>
        <taxon>Eukaryota</taxon>
        <taxon>Fungi</taxon>
        <taxon>Fungi incertae sedis</taxon>
        <taxon>Mucoromycota</taxon>
        <taxon>Mortierellomycotina</taxon>
        <taxon>Mortierellomycetes</taxon>
        <taxon>Mortierellales</taxon>
        <taxon>Mortierellaceae</taxon>
        <taxon>Linnemannia</taxon>
    </lineage>
</organism>
<dbReference type="Proteomes" id="UP000078512">
    <property type="component" value="Unassembled WGS sequence"/>
</dbReference>
<feature type="region of interest" description="Disordered" evidence="1">
    <location>
        <begin position="144"/>
        <end position="170"/>
    </location>
</feature>
<dbReference type="EMBL" id="KV442013">
    <property type="protein sequence ID" value="OAQ35926.1"/>
    <property type="molecule type" value="Genomic_DNA"/>
</dbReference>
<feature type="compositionally biased region" description="Polar residues" evidence="1">
    <location>
        <begin position="77"/>
        <end position="88"/>
    </location>
</feature>
<dbReference type="OrthoDB" id="2440081at2759"/>
<dbReference type="AlphaFoldDB" id="A0A197KGY5"/>
<accession>A0A197KGY5</accession>
<feature type="compositionally biased region" description="Low complexity" evidence="1">
    <location>
        <begin position="22"/>
        <end position="35"/>
    </location>
</feature>
<gene>
    <name evidence="2" type="ORF">K457DRAFT_27527</name>
</gene>
<evidence type="ECO:0000256" key="1">
    <source>
        <dbReference type="SAM" id="MobiDB-lite"/>
    </source>
</evidence>
<evidence type="ECO:0000313" key="2">
    <source>
        <dbReference type="EMBL" id="OAQ35926.1"/>
    </source>
</evidence>
<keyword evidence="3" id="KW-1185">Reference proteome</keyword>
<sequence>MGIFDDDDSDVGSETSYYSDASVESFGEPEPGSSSWLRVSKTWTSFKGKNVAHFDISDDEEELGLGSPLNHHIEHSTSFSTANADSPTAPTPYYATKDGYTTPARSQSNMASSMLPPQVSQSPIAVQETSSGIELIPIKFPSMLRKMPPKLPKPPKPPSQPPKPQHRASDKIPLEVVSTVEPKPKCPLKLQIKLILPIRFNFTPQINLQALTFFQPNCPTAASTHQPIES</sequence>
<reference evidence="2 3" key="1">
    <citation type="submission" date="2016-05" db="EMBL/GenBank/DDBJ databases">
        <title>Genome sequencing reveals origins of a unique bacterial endosymbiosis in the earliest lineages of terrestrial Fungi.</title>
        <authorList>
            <consortium name="DOE Joint Genome Institute"/>
            <person name="Uehling J."/>
            <person name="Gryganskyi A."/>
            <person name="Hameed K."/>
            <person name="Tschaplinski T."/>
            <person name="Misztal P."/>
            <person name="Wu S."/>
            <person name="Desiro A."/>
            <person name="Vande Pol N."/>
            <person name="Du Z.-Y."/>
            <person name="Zienkiewicz A."/>
            <person name="Zienkiewicz K."/>
            <person name="Morin E."/>
            <person name="Tisserant E."/>
            <person name="Splivallo R."/>
            <person name="Hainaut M."/>
            <person name="Henrissat B."/>
            <person name="Ohm R."/>
            <person name="Kuo A."/>
            <person name="Yan J."/>
            <person name="Lipzen A."/>
            <person name="Nolan M."/>
            <person name="Labutti K."/>
            <person name="Barry K."/>
            <person name="Goldstein A."/>
            <person name="Labbe J."/>
            <person name="Schadt C."/>
            <person name="Tuskan G."/>
            <person name="Grigoriev I."/>
            <person name="Martin F."/>
            <person name="Vilgalys R."/>
            <person name="Bonito G."/>
        </authorList>
    </citation>
    <scope>NUCLEOTIDE SEQUENCE [LARGE SCALE GENOMIC DNA]</scope>
    <source>
        <strain evidence="2 3">AG-77</strain>
    </source>
</reference>
<evidence type="ECO:0000313" key="3">
    <source>
        <dbReference type="Proteomes" id="UP000078512"/>
    </source>
</evidence>
<proteinExistence type="predicted"/>
<feature type="region of interest" description="Disordered" evidence="1">
    <location>
        <begin position="77"/>
        <end position="96"/>
    </location>
</feature>
<feature type="compositionally biased region" description="Pro residues" evidence="1">
    <location>
        <begin position="149"/>
        <end position="163"/>
    </location>
</feature>
<feature type="region of interest" description="Disordered" evidence="1">
    <location>
        <begin position="1"/>
        <end position="36"/>
    </location>
</feature>
<name>A0A197KGY5_9FUNG</name>